<dbReference type="AlphaFoldDB" id="A0A165BC75"/>
<evidence type="ECO:0000313" key="2">
    <source>
        <dbReference type="EMBL" id="KZT00718.1"/>
    </source>
</evidence>
<dbReference type="Proteomes" id="UP000076871">
    <property type="component" value="Unassembled WGS sequence"/>
</dbReference>
<dbReference type="EMBL" id="KV427679">
    <property type="protein sequence ID" value="KZT00718.1"/>
    <property type="molecule type" value="Genomic_DNA"/>
</dbReference>
<gene>
    <name evidence="2" type="ORF">LAESUDRAFT_530326</name>
</gene>
<feature type="region of interest" description="Disordered" evidence="1">
    <location>
        <begin position="45"/>
        <end position="76"/>
    </location>
</feature>
<feature type="region of interest" description="Disordered" evidence="1">
    <location>
        <begin position="1"/>
        <end position="30"/>
    </location>
</feature>
<feature type="compositionally biased region" description="Basic residues" evidence="1">
    <location>
        <begin position="8"/>
        <end position="24"/>
    </location>
</feature>
<feature type="compositionally biased region" description="Polar residues" evidence="1">
    <location>
        <begin position="63"/>
        <end position="76"/>
    </location>
</feature>
<protein>
    <submittedName>
        <fullName evidence="2">Uncharacterized protein</fullName>
    </submittedName>
</protein>
<keyword evidence="3" id="KW-1185">Reference proteome</keyword>
<evidence type="ECO:0000313" key="3">
    <source>
        <dbReference type="Proteomes" id="UP000076871"/>
    </source>
</evidence>
<proteinExistence type="predicted"/>
<reference evidence="2 3" key="1">
    <citation type="journal article" date="2016" name="Mol. Biol. Evol.">
        <title>Comparative Genomics of Early-Diverging Mushroom-Forming Fungi Provides Insights into the Origins of Lignocellulose Decay Capabilities.</title>
        <authorList>
            <person name="Nagy L.G."/>
            <person name="Riley R."/>
            <person name="Tritt A."/>
            <person name="Adam C."/>
            <person name="Daum C."/>
            <person name="Floudas D."/>
            <person name="Sun H."/>
            <person name="Yadav J.S."/>
            <person name="Pangilinan J."/>
            <person name="Larsson K.H."/>
            <person name="Matsuura K."/>
            <person name="Barry K."/>
            <person name="Labutti K."/>
            <person name="Kuo R."/>
            <person name="Ohm R.A."/>
            <person name="Bhattacharya S.S."/>
            <person name="Shirouzu T."/>
            <person name="Yoshinaga Y."/>
            <person name="Martin F.M."/>
            <person name="Grigoriev I.V."/>
            <person name="Hibbett D.S."/>
        </authorList>
    </citation>
    <scope>NUCLEOTIDE SEQUENCE [LARGE SCALE GENOMIC DNA]</scope>
    <source>
        <strain evidence="2 3">93-53</strain>
    </source>
</reference>
<dbReference type="RefSeq" id="XP_040758458.1">
    <property type="nucleotide sequence ID" value="XM_040902834.1"/>
</dbReference>
<organism evidence="2 3">
    <name type="scientific">Laetiporus sulphureus 93-53</name>
    <dbReference type="NCBI Taxonomy" id="1314785"/>
    <lineage>
        <taxon>Eukaryota</taxon>
        <taxon>Fungi</taxon>
        <taxon>Dikarya</taxon>
        <taxon>Basidiomycota</taxon>
        <taxon>Agaricomycotina</taxon>
        <taxon>Agaricomycetes</taxon>
        <taxon>Polyporales</taxon>
        <taxon>Laetiporus</taxon>
    </lineage>
</organism>
<dbReference type="GeneID" id="63819865"/>
<dbReference type="InParanoid" id="A0A165BC75"/>
<accession>A0A165BC75</accession>
<name>A0A165BC75_9APHY</name>
<sequence length="186" mass="21397">MSCERNDQRKRREHMKQVRHARFRKERDEETAKMAATMAYFSSRKTKSLGQLKERNKDHQKKAGTTTSVGQSSTAEHSNIEHMLSNMTMLSVPKTGNATALVREWGYGRRPDYVIPGRPLWEDLEKAGISIDAESMDTFALGAKRYHYTSTSLTPYLLHHAMNETTGQYNLWAACEYAMTEKYVCH</sequence>
<evidence type="ECO:0000256" key="1">
    <source>
        <dbReference type="SAM" id="MobiDB-lite"/>
    </source>
</evidence>